<dbReference type="NCBIfam" id="TIGR00539">
    <property type="entry name" value="hemN_rel"/>
    <property type="match status" value="1"/>
</dbReference>
<keyword evidence="6" id="KW-1185">Reference proteome</keyword>
<dbReference type="InterPro" id="IPR007197">
    <property type="entry name" value="rSAM"/>
</dbReference>
<dbReference type="PANTHER" id="PTHR13932:SF5">
    <property type="entry name" value="RADICAL S-ADENOSYL METHIONINE DOMAIN-CONTAINING PROTEIN 1, MITOCHONDRIAL"/>
    <property type="match status" value="1"/>
</dbReference>
<dbReference type="SFLD" id="SFLDG01065">
    <property type="entry name" value="anaerobic_coproporphyrinogen-I"/>
    <property type="match status" value="1"/>
</dbReference>
<evidence type="ECO:0000313" key="6">
    <source>
        <dbReference type="Proteomes" id="UP000185628"/>
    </source>
</evidence>
<evidence type="ECO:0000256" key="1">
    <source>
        <dbReference type="ARBA" id="ARBA00006100"/>
    </source>
</evidence>
<dbReference type="GO" id="GO:0046872">
    <property type="term" value="F:metal ion binding"/>
    <property type="evidence" value="ECO:0007669"/>
    <property type="project" value="UniProtKB-UniRule"/>
</dbReference>
<keyword evidence="3" id="KW-0479">Metal-binding</keyword>
<dbReference type="OrthoDB" id="9808022at2"/>
<comment type="similarity">
    <text evidence="1">Belongs to the anaerobic coproporphyrinogen-III oxidase family. HemW subfamily.</text>
</comment>
<dbReference type="InterPro" id="IPR006638">
    <property type="entry name" value="Elp3/MiaA/NifB-like_rSAM"/>
</dbReference>
<dbReference type="STRING" id="208480.SAMN02910418_00266"/>
<dbReference type="GO" id="GO:0051539">
    <property type="term" value="F:4 iron, 4 sulfur cluster binding"/>
    <property type="evidence" value="ECO:0007669"/>
    <property type="project" value="UniProtKB-UniRule"/>
</dbReference>
<dbReference type="InterPro" id="IPR058240">
    <property type="entry name" value="rSAM_sf"/>
</dbReference>
<comment type="subcellular location">
    <subcellularLocation>
        <location evidence="3">Cytoplasm</location>
    </subcellularLocation>
</comment>
<keyword evidence="3" id="KW-0963">Cytoplasm</keyword>
<dbReference type="InterPro" id="IPR004559">
    <property type="entry name" value="HemW-like"/>
</dbReference>
<gene>
    <name evidence="5" type="ORF">BSZ39_02755</name>
</gene>
<dbReference type="SFLD" id="SFLDF00562">
    <property type="entry name" value="HemN-like__clustered_with_heat"/>
    <property type="match status" value="1"/>
</dbReference>
<dbReference type="GO" id="GO:0005737">
    <property type="term" value="C:cytoplasm"/>
    <property type="evidence" value="ECO:0007669"/>
    <property type="project" value="UniProtKB-SubCell"/>
</dbReference>
<feature type="domain" description="Radical SAM core" evidence="4">
    <location>
        <begin position="23"/>
        <end position="265"/>
    </location>
</feature>
<accession>A0A1Q5Q4U4</accession>
<dbReference type="Proteomes" id="UP000185628">
    <property type="component" value="Unassembled WGS sequence"/>
</dbReference>
<proteinExistence type="inferred from homology"/>
<dbReference type="GO" id="GO:0004109">
    <property type="term" value="F:coproporphyrinogen oxidase activity"/>
    <property type="evidence" value="ECO:0007669"/>
    <property type="project" value="InterPro"/>
</dbReference>
<dbReference type="EMBL" id="MQVR01000009">
    <property type="protein sequence ID" value="OKL54722.1"/>
    <property type="molecule type" value="Genomic_DNA"/>
</dbReference>
<evidence type="ECO:0000313" key="5">
    <source>
        <dbReference type="EMBL" id="OKL54722.1"/>
    </source>
</evidence>
<dbReference type="SFLD" id="SFLDS00029">
    <property type="entry name" value="Radical_SAM"/>
    <property type="match status" value="1"/>
</dbReference>
<dbReference type="AlphaFoldDB" id="A0A1Q5Q4U4"/>
<keyword evidence="3" id="KW-0143">Chaperone</keyword>
<keyword evidence="3" id="KW-0411">Iron-sulfur</keyword>
<evidence type="ECO:0000256" key="3">
    <source>
        <dbReference type="RuleBase" id="RU364116"/>
    </source>
</evidence>
<dbReference type="CDD" id="cd01335">
    <property type="entry name" value="Radical_SAM"/>
    <property type="match status" value="1"/>
</dbReference>
<dbReference type="PROSITE" id="PS51918">
    <property type="entry name" value="RADICAL_SAM"/>
    <property type="match status" value="1"/>
</dbReference>
<name>A0A1Q5Q4U4_9ACTO</name>
<organism evidence="5 6">
    <name type="scientific">Bowdeniella nasicola</name>
    <dbReference type="NCBI Taxonomy" id="208480"/>
    <lineage>
        <taxon>Bacteria</taxon>
        <taxon>Bacillati</taxon>
        <taxon>Actinomycetota</taxon>
        <taxon>Actinomycetes</taxon>
        <taxon>Actinomycetales</taxon>
        <taxon>Actinomycetaceae</taxon>
        <taxon>Bowdeniella</taxon>
    </lineage>
</organism>
<dbReference type="SUPFAM" id="SSF102114">
    <property type="entry name" value="Radical SAM enzymes"/>
    <property type="match status" value="1"/>
</dbReference>
<dbReference type="SMART" id="SM00729">
    <property type="entry name" value="Elp3"/>
    <property type="match status" value="1"/>
</dbReference>
<dbReference type="GO" id="GO:0006779">
    <property type="term" value="P:porphyrin-containing compound biosynthetic process"/>
    <property type="evidence" value="ECO:0007669"/>
    <property type="project" value="InterPro"/>
</dbReference>
<dbReference type="Gene3D" id="3.30.750.200">
    <property type="match status" value="1"/>
</dbReference>
<dbReference type="RefSeq" id="WP_073715864.1">
    <property type="nucleotide sequence ID" value="NZ_MQVR01000009.1"/>
</dbReference>
<keyword evidence="3" id="KW-0004">4Fe-4S</keyword>
<comment type="function">
    <text evidence="3">Probably acts as a heme chaperone, transferring heme to an unknown acceptor. Binds one molecule of heme per monomer, possibly covalently. Binds 1 [4Fe-4S] cluster. The cluster is coordinated with 3 cysteines and an exchangeable S-adenosyl-L-methionine.</text>
</comment>
<keyword evidence="3" id="KW-0349">Heme</keyword>
<reference evidence="6" key="1">
    <citation type="submission" date="2016-12" db="EMBL/GenBank/DDBJ databases">
        <authorList>
            <person name="Meng X."/>
        </authorList>
    </citation>
    <scope>NUCLEOTIDE SEQUENCE [LARGE SCALE GENOMIC DNA]</scope>
    <source>
        <strain evidence="6">DSM 19116</strain>
    </source>
</reference>
<sequence length="403" mass="43083">MPAFPDGEPAPETGELPAASSDGAAARPFAVYVHVPFCRVRCGYCDFNTYTASELGPGADRQDFAATLGREIALAQRVLAGFPARPLDTVFFGGGTPTLLPARDLAGMLATLRDAFGLASGAEITTEANPDTLTPAYAQALAAACFTRVSIGMQSADPHVLAILDRTHNPDNVASAVAAAKSAGLACSLDLIYGTPGESDESWRHSLETAIGHEPDHISAYALGIEEGTKLGAQVRRGLIDDVDPDVQADRYEIADAVLAAAGYDWYEVSNWARPGKECRHNVHYWKNSDWWGFGPGAHSHIGGTRFWNVKHPRAYAERLIRGVSPAHAREVLSPEAREEERIMLGIRLREGLSIPPTGKDAIPTLIADGLIDGAAAIKGRVVLTLRGRLLADRVTYALLGVR</sequence>
<dbReference type="Pfam" id="PF04055">
    <property type="entry name" value="Radical_SAM"/>
    <property type="match status" value="1"/>
</dbReference>
<protein>
    <recommendedName>
        <fullName evidence="2 3">Heme chaperone HemW</fullName>
    </recommendedName>
</protein>
<comment type="caution">
    <text evidence="5">The sequence shown here is derived from an EMBL/GenBank/DDBJ whole genome shotgun (WGS) entry which is preliminary data.</text>
</comment>
<dbReference type="InterPro" id="IPR034505">
    <property type="entry name" value="Coproporphyrinogen-III_oxidase"/>
</dbReference>
<evidence type="ECO:0000256" key="2">
    <source>
        <dbReference type="ARBA" id="ARBA00017228"/>
    </source>
</evidence>
<keyword evidence="3" id="KW-0949">S-adenosyl-L-methionine</keyword>
<evidence type="ECO:0000259" key="4">
    <source>
        <dbReference type="PROSITE" id="PS51918"/>
    </source>
</evidence>
<keyword evidence="3" id="KW-0408">Iron</keyword>
<dbReference type="PANTHER" id="PTHR13932">
    <property type="entry name" value="COPROPORPHYRINIGEN III OXIDASE"/>
    <property type="match status" value="1"/>
</dbReference>